<dbReference type="PANTHER" id="PTHR24058">
    <property type="entry name" value="DUAL SPECIFICITY PROTEIN KINASE"/>
    <property type="match status" value="1"/>
</dbReference>
<keyword evidence="9" id="KW-1185">Reference proteome</keyword>
<dbReference type="SUPFAM" id="SSF56112">
    <property type="entry name" value="Protein kinase-like (PK-like)"/>
    <property type="match status" value="1"/>
</dbReference>
<reference evidence="8" key="1">
    <citation type="submission" date="2023-03" db="EMBL/GenBank/DDBJ databases">
        <title>Emydomyces testavorans Genome Sequence.</title>
        <authorList>
            <person name="Hoyer L."/>
        </authorList>
    </citation>
    <scope>NUCLEOTIDE SEQUENCE</scope>
    <source>
        <strain evidence="8">16-2883</strain>
    </source>
</reference>
<evidence type="ECO:0000313" key="9">
    <source>
        <dbReference type="Proteomes" id="UP001219355"/>
    </source>
</evidence>
<keyword evidence="4" id="KW-0418">Kinase</keyword>
<evidence type="ECO:0000313" key="8">
    <source>
        <dbReference type="EMBL" id="WEW59247.1"/>
    </source>
</evidence>
<protein>
    <recommendedName>
        <fullName evidence="7">Protein kinase domain-containing protein</fullName>
    </recommendedName>
</protein>
<keyword evidence="5 6" id="KW-0067">ATP-binding</keyword>
<dbReference type="GO" id="GO:0004674">
    <property type="term" value="F:protein serine/threonine kinase activity"/>
    <property type="evidence" value="ECO:0007669"/>
    <property type="project" value="UniProtKB-KW"/>
</dbReference>
<dbReference type="PROSITE" id="PS50011">
    <property type="entry name" value="PROTEIN_KINASE_DOM"/>
    <property type="match status" value="1"/>
</dbReference>
<dbReference type="Pfam" id="PF00069">
    <property type="entry name" value="Pkinase"/>
    <property type="match status" value="1"/>
</dbReference>
<keyword evidence="3 6" id="KW-0547">Nucleotide-binding</keyword>
<dbReference type="InterPro" id="IPR000719">
    <property type="entry name" value="Prot_kinase_dom"/>
</dbReference>
<evidence type="ECO:0000256" key="5">
    <source>
        <dbReference type="ARBA" id="ARBA00022840"/>
    </source>
</evidence>
<dbReference type="AlphaFoldDB" id="A0AAF0IJV0"/>
<dbReference type="Gene3D" id="1.10.510.10">
    <property type="entry name" value="Transferase(Phosphotransferase) domain 1"/>
    <property type="match status" value="1"/>
</dbReference>
<keyword evidence="1" id="KW-0723">Serine/threonine-protein kinase</keyword>
<gene>
    <name evidence="8" type="ORF">PRK78_004716</name>
</gene>
<dbReference type="SMART" id="SM00220">
    <property type="entry name" value="S_TKc"/>
    <property type="match status" value="1"/>
</dbReference>
<dbReference type="Proteomes" id="UP001219355">
    <property type="component" value="Chromosome 3"/>
</dbReference>
<evidence type="ECO:0000256" key="4">
    <source>
        <dbReference type="ARBA" id="ARBA00022777"/>
    </source>
</evidence>
<feature type="binding site" evidence="6">
    <location>
        <position position="79"/>
    </location>
    <ligand>
        <name>ATP</name>
        <dbReference type="ChEBI" id="CHEBI:30616"/>
    </ligand>
</feature>
<name>A0AAF0IJV0_9EURO</name>
<dbReference type="Gene3D" id="3.30.200.20">
    <property type="entry name" value="Phosphorylase Kinase, domain 1"/>
    <property type="match status" value="1"/>
</dbReference>
<dbReference type="PROSITE" id="PS00107">
    <property type="entry name" value="PROTEIN_KINASE_ATP"/>
    <property type="match status" value="1"/>
</dbReference>
<evidence type="ECO:0000256" key="6">
    <source>
        <dbReference type="PROSITE-ProRule" id="PRU10141"/>
    </source>
</evidence>
<sequence>MSDYGDFPDPDTTEYDDLAEDTEGWEKYTPLVTRNVFYPICLGEVLNQRYRLEHKLGHGGYSTVWMAHDLQNRTDVALKILAEGLGENEYHMQKEIVKAVRDISHLITYLDTFILSGRPDGNDHRVLVYSLHGPSLSMYTVQKKSMITRMSAARQLLQALKSLHNSGIVHHDLNPGNCMWGMISLNQLDRDVKYKILGRPRKLAIDHTWRPGELVKAVDIPEDLCTDAFYLGDFGLSLKLGTSVTESGFPPARYRSPDRDFNQPPSAACDIWSYMSIANAIEGPLLQP</sequence>
<dbReference type="InterPro" id="IPR050494">
    <property type="entry name" value="Ser_Thr_dual-spec_kinase"/>
</dbReference>
<proteinExistence type="predicted"/>
<evidence type="ECO:0000256" key="3">
    <source>
        <dbReference type="ARBA" id="ARBA00022741"/>
    </source>
</evidence>
<feature type="domain" description="Protein kinase" evidence="7">
    <location>
        <begin position="50"/>
        <end position="288"/>
    </location>
</feature>
<dbReference type="InterPro" id="IPR011009">
    <property type="entry name" value="Kinase-like_dom_sf"/>
</dbReference>
<evidence type="ECO:0000259" key="7">
    <source>
        <dbReference type="PROSITE" id="PS50011"/>
    </source>
</evidence>
<dbReference type="PANTHER" id="PTHR24058:SF28">
    <property type="entry name" value="SERINE_THREONINE-PROTEIN KINASE MINIBRAIN"/>
    <property type="match status" value="1"/>
</dbReference>
<dbReference type="GO" id="GO:0005524">
    <property type="term" value="F:ATP binding"/>
    <property type="evidence" value="ECO:0007669"/>
    <property type="project" value="UniProtKB-UniRule"/>
</dbReference>
<dbReference type="InterPro" id="IPR017441">
    <property type="entry name" value="Protein_kinase_ATP_BS"/>
</dbReference>
<dbReference type="EMBL" id="CP120629">
    <property type="protein sequence ID" value="WEW59247.1"/>
    <property type="molecule type" value="Genomic_DNA"/>
</dbReference>
<accession>A0AAF0IJV0</accession>
<evidence type="ECO:0000256" key="2">
    <source>
        <dbReference type="ARBA" id="ARBA00022679"/>
    </source>
</evidence>
<evidence type="ECO:0000256" key="1">
    <source>
        <dbReference type="ARBA" id="ARBA00022527"/>
    </source>
</evidence>
<organism evidence="8 9">
    <name type="scientific">Emydomyces testavorans</name>
    <dbReference type="NCBI Taxonomy" id="2070801"/>
    <lineage>
        <taxon>Eukaryota</taxon>
        <taxon>Fungi</taxon>
        <taxon>Dikarya</taxon>
        <taxon>Ascomycota</taxon>
        <taxon>Pezizomycotina</taxon>
        <taxon>Eurotiomycetes</taxon>
        <taxon>Eurotiomycetidae</taxon>
        <taxon>Onygenales</taxon>
        <taxon>Nannizziopsiaceae</taxon>
        <taxon>Emydomyces</taxon>
    </lineage>
</organism>
<keyword evidence="2" id="KW-0808">Transferase</keyword>